<reference evidence="2 3" key="1">
    <citation type="journal article" date="2016" name="Mol. Biol. Evol.">
        <title>Comparative Genomics of Early-Diverging Mushroom-Forming Fungi Provides Insights into the Origins of Lignocellulose Decay Capabilities.</title>
        <authorList>
            <person name="Nagy L.G."/>
            <person name="Riley R."/>
            <person name="Tritt A."/>
            <person name="Adam C."/>
            <person name="Daum C."/>
            <person name="Floudas D."/>
            <person name="Sun H."/>
            <person name="Yadav J.S."/>
            <person name="Pangilinan J."/>
            <person name="Larsson K.H."/>
            <person name="Matsuura K."/>
            <person name="Barry K."/>
            <person name="Labutti K."/>
            <person name="Kuo R."/>
            <person name="Ohm R.A."/>
            <person name="Bhattacharya S.S."/>
            <person name="Shirouzu T."/>
            <person name="Yoshinaga Y."/>
            <person name="Martin F.M."/>
            <person name="Grigoriev I.V."/>
            <person name="Hibbett D.S."/>
        </authorList>
    </citation>
    <scope>NUCLEOTIDE SEQUENCE [LARGE SCALE GENOMIC DNA]</scope>
    <source>
        <strain evidence="2 3">CBS 109695</strain>
    </source>
</reference>
<keyword evidence="3" id="KW-1185">Reference proteome</keyword>
<dbReference type="EMBL" id="KV417494">
    <property type="protein sequence ID" value="KZP30296.1"/>
    <property type="molecule type" value="Genomic_DNA"/>
</dbReference>
<dbReference type="AlphaFoldDB" id="A0A166T826"/>
<evidence type="ECO:0000313" key="2">
    <source>
        <dbReference type="EMBL" id="KZP30296.1"/>
    </source>
</evidence>
<evidence type="ECO:0000313" key="3">
    <source>
        <dbReference type="Proteomes" id="UP000076532"/>
    </source>
</evidence>
<organism evidence="2 3">
    <name type="scientific">Athelia psychrophila</name>
    <dbReference type="NCBI Taxonomy" id="1759441"/>
    <lineage>
        <taxon>Eukaryota</taxon>
        <taxon>Fungi</taxon>
        <taxon>Dikarya</taxon>
        <taxon>Basidiomycota</taxon>
        <taxon>Agaricomycotina</taxon>
        <taxon>Agaricomycetes</taxon>
        <taxon>Agaricomycetidae</taxon>
        <taxon>Atheliales</taxon>
        <taxon>Atheliaceae</taxon>
        <taxon>Athelia</taxon>
    </lineage>
</organism>
<protein>
    <recommendedName>
        <fullName evidence="4">Secreted peptide</fullName>
    </recommendedName>
</protein>
<dbReference type="Proteomes" id="UP000076532">
    <property type="component" value="Unassembled WGS sequence"/>
</dbReference>
<sequence>MLILLSVQLLVIVATYLSLLWANRQPPPSRGFHPSSLLTSYIIISHWVVPPSPPSSIDVESSYRLSKHHARRAARLTLP</sequence>
<evidence type="ECO:0008006" key="4">
    <source>
        <dbReference type="Google" id="ProtNLM"/>
    </source>
</evidence>
<feature type="chain" id="PRO_5007879991" description="Secreted peptide" evidence="1">
    <location>
        <begin position="23"/>
        <end position="79"/>
    </location>
</feature>
<accession>A0A166T826</accession>
<feature type="signal peptide" evidence="1">
    <location>
        <begin position="1"/>
        <end position="22"/>
    </location>
</feature>
<evidence type="ECO:0000256" key="1">
    <source>
        <dbReference type="SAM" id="SignalP"/>
    </source>
</evidence>
<gene>
    <name evidence="2" type="ORF">FIBSPDRAFT_126732</name>
</gene>
<proteinExistence type="predicted"/>
<keyword evidence="1" id="KW-0732">Signal</keyword>
<name>A0A166T826_9AGAM</name>